<evidence type="ECO:0000313" key="6">
    <source>
        <dbReference type="EMBL" id="KAL3289745.1"/>
    </source>
</evidence>
<evidence type="ECO:0000256" key="1">
    <source>
        <dbReference type="ARBA" id="ARBA00009689"/>
    </source>
</evidence>
<feature type="region of interest" description="Disordered" evidence="4">
    <location>
        <begin position="681"/>
        <end position="710"/>
    </location>
</feature>
<dbReference type="AlphaFoldDB" id="A0ABD2PH38"/>
<dbReference type="EMBL" id="JABFTP020000186">
    <property type="protein sequence ID" value="KAL3289745.1"/>
    <property type="molecule type" value="Genomic_DNA"/>
</dbReference>
<feature type="compositionally biased region" description="Basic and acidic residues" evidence="4">
    <location>
        <begin position="564"/>
        <end position="584"/>
    </location>
</feature>
<feature type="region of interest" description="Disordered" evidence="4">
    <location>
        <begin position="336"/>
        <end position="378"/>
    </location>
</feature>
<feature type="domain" description="FAM193 C-terminal" evidence="5">
    <location>
        <begin position="1020"/>
        <end position="1073"/>
    </location>
</feature>
<name>A0ABD2PH38_9CUCU</name>
<evidence type="ECO:0000256" key="3">
    <source>
        <dbReference type="ARBA" id="ARBA00023054"/>
    </source>
</evidence>
<reference evidence="6 7" key="1">
    <citation type="journal article" date="2021" name="BMC Biol.">
        <title>Horizontally acquired antibacterial genes associated with adaptive radiation of ladybird beetles.</title>
        <authorList>
            <person name="Li H.S."/>
            <person name="Tang X.F."/>
            <person name="Huang Y.H."/>
            <person name="Xu Z.Y."/>
            <person name="Chen M.L."/>
            <person name="Du X.Y."/>
            <person name="Qiu B.Y."/>
            <person name="Chen P.T."/>
            <person name="Zhang W."/>
            <person name="Slipinski A."/>
            <person name="Escalona H.E."/>
            <person name="Waterhouse R.M."/>
            <person name="Zwick A."/>
            <person name="Pang H."/>
        </authorList>
    </citation>
    <scope>NUCLEOTIDE SEQUENCE [LARGE SCALE GENOMIC DNA]</scope>
    <source>
        <strain evidence="6">SYSU2018</strain>
    </source>
</reference>
<evidence type="ECO:0000256" key="4">
    <source>
        <dbReference type="SAM" id="MobiDB-lite"/>
    </source>
</evidence>
<feature type="compositionally biased region" description="Polar residues" evidence="4">
    <location>
        <begin position="858"/>
        <end position="869"/>
    </location>
</feature>
<feature type="region of interest" description="Disordered" evidence="4">
    <location>
        <begin position="604"/>
        <end position="631"/>
    </location>
</feature>
<dbReference type="PANTHER" id="PTHR15109">
    <property type="entry name" value="AGAP004327-PA"/>
    <property type="match status" value="1"/>
</dbReference>
<feature type="compositionally biased region" description="Polar residues" evidence="4">
    <location>
        <begin position="369"/>
        <end position="378"/>
    </location>
</feature>
<gene>
    <name evidence="6" type="ORF">HHI36_023142</name>
</gene>
<keyword evidence="3" id="KW-0175">Coiled coil</keyword>
<keyword evidence="2" id="KW-0597">Phosphoprotein</keyword>
<keyword evidence="7" id="KW-1185">Reference proteome</keyword>
<accession>A0ABD2PH38</accession>
<dbReference type="InterPro" id="IPR031802">
    <property type="entry name" value="FAM193_C"/>
</dbReference>
<feature type="compositionally biased region" description="Basic residues" evidence="4">
    <location>
        <begin position="845"/>
        <end position="856"/>
    </location>
</feature>
<feature type="compositionally biased region" description="Basic and acidic residues" evidence="4">
    <location>
        <begin position="685"/>
        <end position="695"/>
    </location>
</feature>
<sequence>MHYIYRTLTSTNPQICDREISQYFIAEMKNLVEILSESDEIQLYLRIFSILREYVTFAFWQYSKPGNKGPPVERLYLCYQAFLLASNNIYPVFTELEKLLKAKCNMTWMDYNKFLFFNHFYEAIDSEIMTKVNCKEKLDVPEEYNAMVLDFGELNTLWQTLKNLKYGINGNMDKEMNEDHKQILKKNFWICRRKIEKKQSVQRLAAELIILASERRVRGCEPLLDKNGQCLCEDCLIFKLSCIVEAGEAPNPSPVRISPCRYCPEVVELNKLHDHVVDHLKSVVDNNAKNINLKGGNNICTLKTQAENENEEQTRQNKMSQCLMNLLKKETNSLKNSHIKTDQQNIRSDKKKTECNDINETEEHYRNPPSKNDGMNKNSSPCSYSCKHEEELRTELKKLQGVCDHHKDSKQCDCTYCEVFGSTIASHAHKTSETRNRLRVRLNQRKQKMVSKNPLVDKANKMTTKSLVTMKRNTPKVEPIVQTENPSPMKTTAIVRTIPKSADSIIEDMNIASEMKTKMTLGNEESTKLNDIPGLVDFIEGNSGSDKAAIAEKKAAKKARQRKKKEEERKQIEEKERQKEEEERREAEAKLRLVKQIERGKIITNEGNKKTQKKQRCKEKGSLNTSISDKTDRSEFIEETIPATVTIKRSVENGDKRPTVTITLKGSTPDQDELFCTLVNSHTESNNKEDKDGQTKSKKNKKCTKAKDQKSEHFVKLHVLRKNTEKTKNGKSNNLSGKEVKVSFTVSNSNNVNANADFGTNNTKQIEVENKKNNDLDLPFLKLPPGITITKINGPVSNRNHKITVNGVDSSGGNISVNNKSGVIVVDTEKLIQTNRGSKDSSSSRKNKKKKNKKKQLSGPNPSVDNTQAPMITLKNPIFQTLPDTVARGSSIPMEIAGASCGQASIFKNENGMVTIRSSRLQQSLNNGVPLHNLLSDLKPVMSGDVSNIMPKSCSSSESTMGSLNAQEILSGLPGIEITKVHKKNSYSDHDSQTCQVAQVSIIPTNGDKCNLDKDDWIYDNIFTPKDVLEDDLDAEERELEAFKRFCQQSIPPKQKEKVVHLNVKDIVLKKKNDINLA</sequence>
<evidence type="ECO:0000259" key="5">
    <source>
        <dbReference type="Pfam" id="PF15914"/>
    </source>
</evidence>
<organism evidence="6 7">
    <name type="scientific">Cryptolaemus montrouzieri</name>
    <dbReference type="NCBI Taxonomy" id="559131"/>
    <lineage>
        <taxon>Eukaryota</taxon>
        <taxon>Metazoa</taxon>
        <taxon>Ecdysozoa</taxon>
        <taxon>Arthropoda</taxon>
        <taxon>Hexapoda</taxon>
        <taxon>Insecta</taxon>
        <taxon>Pterygota</taxon>
        <taxon>Neoptera</taxon>
        <taxon>Endopterygota</taxon>
        <taxon>Coleoptera</taxon>
        <taxon>Polyphaga</taxon>
        <taxon>Cucujiformia</taxon>
        <taxon>Coccinelloidea</taxon>
        <taxon>Coccinellidae</taxon>
        <taxon>Scymninae</taxon>
        <taxon>Scymnini</taxon>
        <taxon>Cryptolaemus</taxon>
    </lineage>
</organism>
<proteinExistence type="inferred from homology"/>
<feature type="region of interest" description="Disordered" evidence="4">
    <location>
        <begin position="550"/>
        <end position="584"/>
    </location>
</feature>
<protein>
    <recommendedName>
        <fullName evidence="5">FAM193 C-terminal domain-containing protein</fullName>
    </recommendedName>
</protein>
<comment type="caution">
    <text evidence="6">The sequence shown here is derived from an EMBL/GenBank/DDBJ whole genome shotgun (WGS) entry which is preliminary data.</text>
</comment>
<dbReference type="Pfam" id="PF15914">
    <property type="entry name" value="FAM193_C"/>
    <property type="match status" value="1"/>
</dbReference>
<dbReference type="Proteomes" id="UP001516400">
    <property type="component" value="Unassembled WGS sequence"/>
</dbReference>
<feature type="region of interest" description="Disordered" evidence="4">
    <location>
        <begin position="828"/>
        <end position="869"/>
    </location>
</feature>
<dbReference type="InterPro" id="IPR029717">
    <property type="entry name" value="FAM193"/>
</dbReference>
<dbReference type="PANTHER" id="PTHR15109:SF4">
    <property type="entry name" value="FAM193 C-TERMINAL DOMAIN-CONTAINING PROTEIN"/>
    <property type="match status" value="1"/>
</dbReference>
<evidence type="ECO:0000313" key="7">
    <source>
        <dbReference type="Proteomes" id="UP001516400"/>
    </source>
</evidence>
<feature type="compositionally biased region" description="Basic and acidic residues" evidence="4">
    <location>
        <begin position="347"/>
        <end position="366"/>
    </location>
</feature>
<comment type="similarity">
    <text evidence="1">Belongs to the FAM193 family.</text>
</comment>
<evidence type="ECO:0000256" key="2">
    <source>
        <dbReference type="ARBA" id="ARBA00022553"/>
    </source>
</evidence>